<name>A0A067RHC0_ZOONE</name>
<organism evidence="1 2">
    <name type="scientific">Zootermopsis nevadensis</name>
    <name type="common">Dampwood termite</name>
    <dbReference type="NCBI Taxonomy" id="136037"/>
    <lineage>
        <taxon>Eukaryota</taxon>
        <taxon>Metazoa</taxon>
        <taxon>Ecdysozoa</taxon>
        <taxon>Arthropoda</taxon>
        <taxon>Hexapoda</taxon>
        <taxon>Insecta</taxon>
        <taxon>Pterygota</taxon>
        <taxon>Neoptera</taxon>
        <taxon>Polyneoptera</taxon>
        <taxon>Dictyoptera</taxon>
        <taxon>Blattodea</taxon>
        <taxon>Blattoidea</taxon>
        <taxon>Termitoidae</taxon>
        <taxon>Termopsidae</taxon>
        <taxon>Zootermopsis</taxon>
    </lineage>
</organism>
<evidence type="ECO:0000313" key="1">
    <source>
        <dbReference type="EMBL" id="KDR22443.1"/>
    </source>
</evidence>
<accession>A0A067RHC0</accession>
<sequence>MILVVTLFHLIQGHEEMTEAAASAAADEIKVVAGHDESSEIAYLLAL</sequence>
<dbReference type="AlphaFoldDB" id="A0A067RHC0"/>
<reference evidence="1 2" key="1">
    <citation type="journal article" date="2014" name="Nat. Commun.">
        <title>Molecular traces of alternative social organization in a termite genome.</title>
        <authorList>
            <person name="Terrapon N."/>
            <person name="Li C."/>
            <person name="Robertson H.M."/>
            <person name="Ji L."/>
            <person name="Meng X."/>
            <person name="Booth W."/>
            <person name="Chen Z."/>
            <person name="Childers C.P."/>
            <person name="Glastad K.M."/>
            <person name="Gokhale K."/>
            <person name="Gowin J."/>
            <person name="Gronenberg W."/>
            <person name="Hermansen R.A."/>
            <person name="Hu H."/>
            <person name="Hunt B.G."/>
            <person name="Huylmans A.K."/>
            <person name="Khalil S.M."/>
            <person name="Mitchell R.D."/>
            <person name="Munoz-Torres M.C."/>
            <person name="Mustard J.A."/>
            <person name="Pan H."/>
            <person name="Reese J.T."/>
            <person name="Scharf M.E."/>
            <person name="Sun F."/>
            <person name="Vogel H."/>
            <person name="Xiao J."/>
            <person name="Yang W."/>
            <person name="Yang Z."/>
            <person name="Yang Z."/>
            <person name="Zhou J."/>
            <person name="Zhu J."/>
            <person name="Brent C.S."/>
            <person name="Elsik C.G."/>
            <person name="Goodisman M.A."/>
            <person name="Liberles D.A."/>
            <person name="Roe R.M."/>
            <person name="Vargo E.L."/>
            <person name="Vilcinskas A."/>
            <person name="Wang J."/>
            <person name="Bornberg-Bauer E."/>
            <person name="Korb J."/>
            <person name="Zhang G."/>
            <person name="Liebig J."/>
        </authorList>
    </citation>
    <scope>NUCLEOTIDE SEQUENCE [LARGE SCALE GENOMIC DNA]</scope>
    <source>
        <tissue evidence="1">Whole organism</tissue>
    </source>
</reference>
<dbReference type="InParanoid" id="A0A067RHC0"/>
<protein>
    <submittedName>
        <fullName evidence="1">Uncharacterized protein</fullName>
    </submittedName>
</protein>
<evidence type="ECO:0000313" key="2">
    <source>
        <dbReference type="Proteomes" id="UP000027135"/>
    </source>
</evidence>
<proteinExistence type="predicted"/>
<dbReference type="EMBL" id="KK852507">
    <property type="protein sequence ID" value="KDR22443.1"/>
    <property type="molecule type" value="Genomic_DNA"/>
</dbReference>
<keyword evidence="2" id="KW-1185">Reference proteome</keyword>
<dbReference type="Proteomes" id="UP000027135">
    <property type="component" value="Unassembled WGS sequence"/>
</dbReference>
<gene>
    <name evidence="1" type="ORF">L798_01438</name>
</gene>